<keyword evidence="1" id="KW-0812">Transmembrane</keyword>
<evidence type="ECO:0000313" key="3">
    <source>
        <dbReference type="Proteomes" id="UP000247416"/>
    </source>
</evidence>
<organism evidence="2 3">
    <name type="scientific">Ureibacillus chungkukjangi</name>
    <dbReference type="NCBI Taxonomy" id="1202712"/>
    <lineage>
        <taxon>Bacteria</taxon>
        <taxon>Bacillati</taxon>
        <taxon>Bacillota</taxon>
        <taxon>Bacilli</taxon>
        <taxon>Bacillales</taxon>
        <taxon>Caryophanaceae</taxon>
        <taxon>Ureibacillus</taxon>
    </lineage>
</organism>
<protein>
    <submittedName>
        <fullName evidence="2">Uncharacterized protein</fullName>
    </submittedName>
</protein>
<reference evidence="2 3" key="1">
    <citation type="submission" date="2018-06" db="EMBL/GenBank/DDBJ databases">
        <title>Genomic Encyclopedia of Archaeal and Bacterial Type Strains, Phase II (KMG-II): from individual species to whole genera.</title>
        <authorList>
            <person name="Goeker M."/>
        </authorList>
    </citation>
    <scope>NUCLEOTIDE SEQUENCE [LARGE SCALE GENOMIC DNA]</scope>
    <source>
        <strain evidence="2 3">KACC 16626</strain>
    </source>
</reference>
<accession>A0A318TXT8</accession>
<feature type="transmembrane region" description="Helical" evidence="1">
    <location>
        <begin position="90"/>
        <end position="117"/>
    </location>
</feature>
<gene>
    <name evidence="2" type="ORF">BJ095_10790</name>
</gene>
<feature type="transmembrane region" description="Helical" evidence="1">
    <location>
        <begin position="160"/>
        <end position="181"/>
    </location>
</feature>
<keyword evidence="1" id="KW-0472">Membrane</keyword>
<dbReference type="EMBL" id="QJTJ01000007">
    <property type="protein sequence ID" value="PYF06855.1"/>
    <property type="molecule type" value="Genomic_DNA"/>
</dbReference>
<dbReference type="RefSeq" id="WP_107934428.1">
    <property type="nucleotide sequence ID" value="NZ_PYWJ01000009.1"/>
</dbReference>
<feature type="transmembrane region" description="Helical" evidence="1">
    <location>
        <begin position="188"/>
        <end position="206"/>
    </location>
</feature>
<comment type="caution">
    <text evidence="2">The sequence shown here is derived from an EMBL/GenBank/DDBJ whole genome shotgun (WGS) entry which is preliminary data.</text>
</comment>
<keyword evidence="3" id="KW-1185">Reference proteome</keyword>
<feature type="transmembrane region" description="Helical" evidence="1">
    <location>
        <begin position="54"/>
        <end position="78"/>
    </location>
</feature>
<dbReference type="Proteomes" id="UP000247416">
    <property type="component" value="Unassembled WGS sequence"/>
</dbReference>
<dbReference type="AlphaFoldDB" id="A0A318TXT8"/>
<evidence type="ECO:0000313" key="2">
    <source>
        <dbReference type="EMBL" id="PYF06855.1"/>
    </source>
</evidence>
<sequence length="259" mass="28679">MKQPRNYPKVASDMFFLQGTWASGFLGVMLIVQIIKMITSYFNGNEVNTFFTATFIASNIFMLVIGIISAVGFIPHYVSNGITRKDYFKGTIIGTIGLALVLPIISAVITGAIQLVINLFNLLINLESFENPLHEADNHIVADIITSVIFTPYIELSSNWIAAILVFAINIFTYYVVGWLIGAAFSRFGVIVGLLFIILGFIVVQVEDILLSISLGLNVPGFVDEIEIPIVISIVAILLILSICLWLIRQLTKRMIVKF</sequence>
<feature type="transmembrane region" description="Helical" evidence="1">
    <location>
        <begin position="226"/>
        <end position="248"/>
    </location>
</feature>
<proteinExistence type="predicted"/>
<keyword evidence="1" id="KW-1133">Transmembrane helix</keyword>
<name>A0A318TXT8_9BACL</name>
<feature type="transmembrane region" description="Helical" evidence="1">
    <location>
        <begin position="21"/>
        <end position="42"/>
    </location>
</feature>
<dbReference type="OrthoDB" id="2388713at2"/>
<evidence type="ECO:0000256" key="1">
    <source>
        <dbReference type="SAM" id="Phobius"/>
    </source>
</evidence>